<dbReference type="EMBL" id="CP159307">
    <property type="protein sequence ID" value="XCH33238.1"/>
    <property type="molecule type" value="Genomic_DNA"/>
</dbReference>
<dbReference type="Pfam" id="PF00361">
    <property type="entry name" value="Proton_antipo_M"/>
    <property type="match status" value="1"/>
</dbReference>
<feature type="transmembrane region" description="Helical" evidence="8">
    <location>
        <begin position="455"/>
        <end position="473"/>
    </location>
</feature>
<dbReference type="RefSeq" id="WP_353714480.1">
    <property type="nucleotide sequence ID" value="NZ_CP159307.1"/>
</dbReference>
<feature type="transmembrane region" description="Helical" evidence="8">
    <location>
        <begin position="241"/>
        <end position="263"/>
    </location>
</feature>
<feature type="transmembrane region" description="Helical" evidence="8">
    <location>
        <begin position="308"/>
        <end position="326"/>
    </location>
</feature>
<feature type="domain" description="NADH:quinone oxidoreductase/Mrp antiporter transmembrane" evidence="9">
    <location>
        <begin position="130"/>
        <end position="419"/>
    </location>
</feature>
<evidence type="ECO:0000256" key="2">
    <source>
        <dbReference type="ARBA" id="ARBA00022475"/>
    </source>
</evidence>
<gene>
    <name evidence="10" type="ORF">ABV300_08825</name>
</gene>
<keyword evidence="5" id="KW-0560">Oxidoreductase</keyword>
<evidence type="ECO:0000256" key="5">
    <source>
        <dbReference type="ARBA" id="ARBA00023002"/>
    </source>
</evidence>
<evidence type="ECO:0000256" key="4">
    <source>
        <dbReference type="ARBA" id="ARBA00022989"/>
    </source>
</evidence>
<keyword evidence="2" id="KW-1003">Cell membrane</keyword>
<sequence length="492" mass="52291">MDSLIIFGYAVPAVIAAAAAFLIGRFQPGGDGRRLNSLILGEAVIYLGLSIWLAASGLPRFFMDNGYLMADTLGAYEAVITSALFLLASTYARGYVGSLLERGEIERSLLGLFYGAFALLPLVIVMGFLSNNLALLWIFAELSTLFSVVLVVTLKARENITAALKYVFVTSTAMLFAFVGIIILFALSREVVPGGTLNWTDLMDAAASIEPRMYTFAFVFLFIGFGAKAAIAPFHTWLPTVYVRAPSVVAVVSGAVLNLGLYAILRLLALGHRAGDEAFLNPFLVAFGTASLFLAALALISRTNTKKLIAFSGIEQSGLILLAFGLGSPAALFWALFHKAGNALVKALLFFSAGIFHRQYGSNKFFAIKDPFRLQPLAAWGLVIGSAAAIGAPLTPVFLAKFNILVAAATQALPLFVAVLAAFLLAAAGFGFYLIRAFTQGGDAGMERYDTPAAMRLPIAASLVLLVALGVWLPGWLGDALKVIIADLGFQG</sequence>
<feature type="transmembrane region" description="Helical" evidence="8">
    <location>
        <begin position="135"/>
        <end position="154"/>
    </location>
</feature>
<dbReference type="PANTHER" id="PTHR42682">
    <property type="entry name" value="HYDROGENASE-4 COMPONENT F"/>
    <property type="match status" value="1"/>
</dbReference>
<proteinExistence type="predicted"/>
<feature type="transmembrane region" description="Helical" evidence="8">
    <location>
        <begin position="35"/>
        <end position="55"/>
    </location>
</feature>
<evidence type="ECO:0000256" key="8">
    <source>
        <dbReference type="SAM" id="Phobius"/>
    </source>
</evidence>
<dbReference type="AlphaFoldDB" id="A0AAU8GA07"/>
<feature type="transmembrane region" description="Helical" evidence="8">
    <location>
        <begin position="166"/>
        <end position="187"/>
    </location>
</feature>
<dbReference type="PANTHER" id="PTHR42682:SF5">
    <property type="entry name" value="HYDROGENASE-4 COMPONENT F"/>
    <property type="match status" value="1"/>
</dbReference>
<feature type="transmembrane region" description="Helical" evidence="8">
    <location>
        <begin position="332"/>
        <end position="356"/>
    </location>
</feature>
<keyword evidence="3 7" id="KW-0812">Transmembrane</keyword>
<comment type="subcellular location">
    <subcellularLocation>
        <location evidence="1">Cell membrane</location>
        <topology evidence="1">Multi-pass membrane protein</topology>
    </subcellularLocation>
    <subcellularLocation>
        <location evidence="7">Membrane</location>
        <topology evidence="7">Multi-pass membrane protein</topology>
    </subcellularLocation>
</comment>
<dbReference type="GO" id="GO:0016491">
    <property type="term" value="F:oxidoreductase activity"/>
    <property type="evidence" value="ECO:0007669"/>
    <property type="project" value="UniProtKB-KW"/>
</dbReference>
<evidence type="ECO:0000259" key="9">
    <source>
        <dbReference type="Pfam" id="PF00361"/>
    </source>
</evidence>
<keyword evidence="4 8" id="KW-1133">Transmembrane helix</keyword>
<dbReference type="InterPro" id="IPR052175">
    <property type="entry name" value="ComplexI-like_HydComp"/>
</dbReference>
<evidence type="ECO:0000256" key="3">
    <source>
        <dbReference type="ARBA" id="ARBA00022692"/>
    </source>
</evidence>
<dbReference type="GO" id="GO:0005886">
    <property type="term" value="C:plasma membrane"/>
    <property type="evidence" value="ECO:0007669"/>
    <property type="project" value="UniProtKB-SubCell"/>
</dbReference>
<feature type="transmembrane region" description="Helical" evidence="8">
    <location>
        <begin position="412"/>
        <end position="435"/>
    </location>
</feature>
<dbReference type="InterPro" id="IPR001750">
    <property type="entry name" value="ND/Mrp_TM"/>
</dbReference>
<name>A0AAU8GA07_9CHLR</name>
<accession>A0AAU8GA07</accession>
<reference evidence="10" key="1">
    <citation type="submission" date="2024-06" db="EMBL/GenBank/DDBJ databases">
        <title>A Novel Isolate, Dehalogenimonas sp. Strain 4OHTPN, Dechlorinates Aromatic 4 Hydroxy chlorothalonil by a Novel Reductive Dehalogenase.</title>
        <authorList>
            <person name="Liu G."/>
        </authorList>
    </citation>
    <scope>NUCLEOTIDE SEQUENCE</scope>
    <source>
        <strain evidence="10">4OHTPN</strain>
    </source>
</reference>
<feature type="transmembrane region" description="Helical" evidence="8">
    <location>
        <begin position="6"/>
        <end position="23"/>
    </location>
</feature>
<organism evidence="10">
    <name type="scientific">Dehalogenimonas sp. 4OHTPN</name>
    <dbReference type="NCBI Taxonomy" id="3166643"/>
    <lineage>
        <taxon>Bacteria</taxon>
        <taxon>Bacillati</taxon>
        <taxon>Chloroflexota</taxon>
        <taxon>Dehalococcoidia</taxon>
        <taxon>Dehalococcoidales</taxon>
        <taxon>Dehalococcoidaceae</taxon>
        <taxon>Dehalogenimonas</taxon>
    </lineage>
</organism>
<protein>
    <submittedName>
        <fullName evidence="10">Proton-conducting transporter membrane subunit</fullName>
    </submittedName>
</protein>
<feature type="transmembrane region" description="Helical" evidence="8">
    <location>
        <begin position="283"/>
        <end position="301"/>
    </location>
</feature>
<evidence type="ECO:0000256" key="7">
    <source>
        <dbReference type="RuleBase" id="RU000320"/>
    </source>
</evidence>
<feature type="transmembrane region" description="Helical" evidence="8">
    <location>
        <begin position="377"/>
        <end position="400"/>
    </location>
</feature>
<evidence type="ECO:0000256" key="6">
    <source>
        <dbReference type="ARBA" id="ARBA00023136"/>
    </source>
</evidence>
<evidence type="ECO:0000256" key="1">
    <source>
        <dbReference type="ARBA" id="ARBA00004651"/>
    </source>
</evidence>
<feature type="transmembrane region" description="Helical" evidence="8">
    <location>
        <begin position="213"/>
        <end position="234"/>
    </location>
</feature>
<feature type="transmembrane region" description="Helical" evidence="8">
    <location>
        <begin position="75"/>
        <end position="96"/>
    </location>
</feature>
<keyword evidence="6 8" id="KW-0472">Membrane</keyword>
<evidence type="ECO:0000313" key="10">
    <source>
        <dbReference type="EMBL" id="XCH33238.1"/>
    </source>
</evidence>
<feature type="transmembrane region" description="Helical" evidence="8">
    <location>
        <begin position="108"/>
        <end position="129"/>
    </location>
</feature>